<reference evidence="3" key="1">
    <citation type="submission" date="2021-10" db="EMBL/GenBank/DDBJ databases">
        <authorList>
            <person name="Hussein R."/>
            <person name="Harrison J."/>
            <person name="Studholme D.J."/>
            <person name="Vicente J."/>
            <person name="Grant M."/>
        </authorList>
    </citation>
    <scope>NUCLEOTIDE SEQUENCE</scope>
    <source>
        <strain evidence="3">NCPPB 2970</strain>
    </source>
</reference>
<accession>A0AAJ2X1W7</accession>
<evidence type="ECO:0000313" key="4">
    <source>
        <dbReference type="Proteomes" id="UP001297361"/>
    </source>
</evidence>
<gene>
    <name evidence="3" type="ORF">LLE72_008050</name>
</gene>
<dbReference type="Proteomes" id="UP001297361">
    <property type="component" value="Unassembled WGS sequence"/>
</dbReference>
<dbReference type="AlphaFoldDB" id="A0AAJ2X1W7"/>
<dbReference type="EMBL" id="JAJFNJ020000003">
    <property type="protein sequence ID" value="MEC3887696.1"/>
    <property type="molecule type" value="Genomic_DNA"/>
</dbReference>
<feature type="domain" description="X-Tfes XVIPCD" evidence="2">
    <location>
        <begin position="305"/>
        <end position="408"/>
    </location>
</feature>
<feature type="compositionally biased region" description="Polar residues" evidence="1">
    <location>
        <begin position="430"/>
        <end position="441"/>
    </location>
</feature>
<dbReference type="Pfam" id="PF20410">
    <property type="entry name" value="X-Tfes_XVIPCD"/>
    <property type="match status" value="1"/>
</dbReference>
<dbReference type="RefSeq" id="WP_228424433.1">
    <property type="nucleotide sequence ID" value="NZ_JAJFNJ020000003.1"/>
</dbReference>
<proteinExistence type="predicted"/>
<reference evidence="3" key="2">
    <citation type="submission" date="2024-01" db="EMBL/GenBank/DDBJ databases">
        <title>Long-read genome sequencing of X. campestris pv. papavericola.</title>
        <authorList>
            <person name="Hussain R.M.F."/>
            <person name="Greer S."/>
            <person name="Harrison J."/>
            <person name="Grant M."/>
            <person name="Vicente J."/>
            <person name="Studholme D.J."/>
        </authorList>
    </citation>
    <scope>NUCLEOTIDE SEQUENCE</scope>
    <source>
        <strain evidence="3">NCPPB 2970</strain>
    </source>
</reference>
<feature type="region of interest" description="Disordered" evidence="1">
    <location>
        <begin position="283"/>
        <end position="310"/>
    </location>
</feature>
<name>A0AAJ2X1W7_XANCA</name>
<feature type="compositionally biased region" description="Polar residues" evidence="1">
    <location>
        <begin position="402"/>
        <end position="423"/>
    </location>
</feature>
<evidence type="ECO:0000313" key="3">
    <source>
        <dbReference type="EMBL" id="MEC3887696.1"/>
    </source>
</evidence>
<evidence type="ECO:0000256" key="1">
    <source>
        <dbReference type="SAM" id="MobiDB-lite"/>
    </source>
</evidence>
<sequence length="441" mass="47998">MANDDDLKQMLDTFEAAHATEGRALLQMLDNTPELKAQVQQAIDQKQLSGFAPSEKEGNGYFSPRTGQIALPMDVLRSARMDVPRDDSANTARMVLGHEIGHAINRAAIQTSDRTFENKIAEVARSPSPHDYTALIKAHVAEDRTREAKDEIAGINTLAGHIKRSTPNATLGDLYEASREMASYIDKQGVAPHAVYTAKEGLRFGNDLKIDPAVPSNVEAMGKLFYDARGYPQQYGARDLVAAAEAEAAAQRADPTRAQPDVHVDLKAIGIPEKDAAASLFGSGFRDTSATPPDAKRAAEPSEANRALHGKLRRGVAEAEQALGKDWDDNSERMTASLTLLAKQNGFTDRDQLSVSFNRATATHPSGELAFVYRDGPTASPDPHANRAHMTTQEAIARPAQDTYQQLQEQTAQHAHTQRTLQAEQPDHAQAQTQSPQVLTR</sequence>
<feature type="region of interest" description="Disordered" evidence="1">
    <location>
        <begin position="401"/>
        <end position="441"/>
    </location>
</feature>
<protein>
    <submittedName>
        <fullName evidence="3">XVIPCD domain-containing protein</fullName>
    </submittedName>
</protein>
<evidence type="ECO:0000259" key="2">
    <source>
        <dbReference type="Pfam" id="PF20410"/>
    </source>
</evidence>
<dbReference type="InterPro" id="IPR046519">
    <property type="entry name" value="X-Tfes_XVIPCD"/>
</dbReference>
<comment type="caution">
    <text evidence="3">The sequence shown here is derived from an EMBL/GenBank/DDBJ whole genome shotgun (WGS) entry which is preliminary data.</text>
</comment>
<organism evidence="3 4">
    <name type="scientific">Xanthomonas campestris pv. papavericola</name>
    <dbReference type="NCBI Taxonomy" id="487881"/>
    <lineage>
        <taxon>Bacteria</taxon>
        <taxon>Pseudomonadati</taxon>
        <taxon>Pseudomonadota</taxon>
        <taxon>Gammaproteobacteria</taxon>
        <taxon>Lysobacterales</taxon>
        <taxon>Lysobacteraceae</taxon>
        <taxon>Xanthomonas</taxon>
    </lineage>
</organism>